<feature type="transmembrane region" description="Helical" evidence="1">
    <location>
        <begin position="46"/>
        <end position="66"/>
    </location>
</feature>
<evidence type="ECO:0000256" key="1">
    <source>
        <dbReference type="SAM" id="Phobius"/>
    </source>
</evidence>
<evidence type="ECO:0000313" key="3">
    <source>
        <dbReference type="Proteomes" id="UP000257317"/>
    </source>
</evidence>
<accession>A0A2Z6TSD3</accession>
<keyword evidence="1" id="KW-0812">Transmembrane</keyword>
<feature type="transmembrane region" description="Helical" evidence="1">
    <location>
        <begin position="6"/>
        <end position="26"/>
    </location>
</feature>
<keyword evidence="3" id="KW-1185">Reference proteome</keyword>
<dbReference type="NCBIfam" id="TIGR02327">
    <property type="entry name" value="int_mem_ywzB"/>
    <property type="match status" value="1"/>
</dbReference>
<gene>
    <name evidence="2" type="ORF">LrDSM24759_05330</name>
</gene>
<evidence type="ECO:0000313" key="2">
    <source>
        <dbReference type="EMBL" id="GBG04619.1"/>
    </source>
</evidence>
<protein>
    <submittedName>
        <fullName evidence="2">Membrane protein</fullName>
    </submittedName>
</protein>
<dbReference type="Proteomes" id="UP000257317">
    <property type="component" value="Unassembled WGS sequence"/>
</dbReference>
<comment type="caution">
    <text evidence="2">The sequence shown here is derived from an EMBL/GenBank/DDBJ whole genome shotgun (WGS) entry which is preliminary data.</text>
</comment>
<sequence length="76" mass="8702">MQQIGIHAIVSILTYLIMIGLAFRAVQSLRLDKIFKKGHNFEIQLFLIFIAIALGFLVGQFFVTLIDQSLYLKVLF</sequence>
<keyword evidence="1" id="KW-1133">Transmembrane helix</keyword>
<dbReference type="Pfam" id="PF06612">
    <property type="entry name" value="DUF1146"/>
    <property type="match status" value="1"/>
</dbReference>
<proteinExistence type="predicted"/>
<dbReference type="AlphaFoldDB" id="A0A2Z6TSD3"/>
<reference evidence="3" key="1">
    <citation type="submission" date="2018-03" db="EMBL/GenBank/DDBJ databases">
        <title>New taxa in the Lactobacillus gasseri group.</title>
        <authorList>
            <person name="Tanizawa Y."/>
            <person name="Tohno M."/>
            <person name="Endo A."/>
            <person name="Arita M."/>
        </authorList>
    </citation>
    <scope>NUCLEOTIDE SEQUENCE [LARGE SCALE GENOMIC DNA]</scope>
    <source>
        <strain evidence="3">DSM 24759</strain>
    </source>
</reference>
<keyword evidence="1" id="KW-0472">Membrane</keyword>
<dbReference type="InterPro" id="IPR009526">
    <property type="entry name" value="DUF1146"/>
</dbReference>
<organism evidence="2 3">
    <name type="scientific">Lactobacillus rodentium</name>
    <dbReference type="NCBI Taxonomy" id="947835"/>
    <lineage>
        <taxon>Bacteria</taxon>
        <taxon>Bacillati</taxon>
        <taxon>Bacillota</taxon>
        <taxon>Bacilli</taxon>
        <taxon>Lactobacillales</taxon>
        <taxon>Lactobacillaceae</taxon>
        <taxon>Lactobacillus</taxon>
    </lineage>
</organism>
<name>A0A2Z6TSD3_9LACO</name>
<dbReference type="OrthoDB" id="2317538at2"/>
<dbReference type="EMBL" id="BFBY01000003">
    <property type="protein sequence ID" value="GBG04619.1"/>
    <property type="molecule type" value="Genomic_DNA"/>
</dbReference>
<dbReference type="RefSeq" id="WP_117117965.1">
    <property type="nucleotide sequence ID" value="NZ_BFBY01000003.1"/>
</dbReference>